<feature type="transmembrane region" description="Helical" evidence="8">
    <location>
        <begin position="340"/>
        <end position="358"/>
    </location>
</feature>
<dbReference type="InterPro" id="IPR005829">
    <property type="entry name" value="Sugar_transporter_CS"/>
</dbReference>
<dbReference type="Gene3D" id="1.20.1250.20">
    <property type="entry name" value="MFS general substrate transporter like domains"/>
    <property type="match status" value="1"/>
</dbReference>
<evidence type="ECO:0000313" key="11">
    <source>
        <dbReference type="Proteomes" id="UP000094385"/>
    </source>
</evidence>
<feature type="transmembrane region" description="Helical" evidence="8">
    <location>
        <begin position="213"/>
        <end position="234"/>
    </location>
</feature>
<evidence type="ECO:0000256" key="4">
    <source>
        <dbReference type="ARBA" id="ARBA00022692"/>
    </source>
</evidence>
<evidence type="ECO:0000256" key="2">
    <source>
        <dbReference type="ARBA" id="ARBA00010992"/>
    </source>
</evidence>
<comment type="similarity">
    <text evidence="2 7">Belongs to the major facilitator superfamily. Sugar transporter (TC 2.A.1.1) family.</text>
</comment>
<dbReference type="PROSITE" id="PS00216">
    <property type="entry name" value="SUGAR_TRANSPORT_1"/>
    <property type="match status" value="1"/>
</dbReference>
<accession>A0A1E3PU53</accession>
<dbReference type="AlphaFoldDB" id="A0A1E3PU53"/>
<name>A0A1E3PU53_LIPST</name>
<dbReference type="InterPro" id="IPR005828">
    <property type="entry name" value="MFS_sugar_transport-like"/>
</dbReference>
<dbReference type="GO" id="GO:0016020">
    <property type="term" value="C:membrane"/>
    <property type="evidence" value="ECO:0007669"/>
    <property type="project" value="UniProtKB-SubCell"/>
</dbReference>
<feature type="transmembrane region" description="Helical" evidence="8">
    <location>
        <begin position="430"/>
        <end position="453"/>
    </location>
</feature>
<dbReference type="InterPro" id="IPR020846">
    <property type="entry name" value="MFS_dom"/>
</dbReference>
<evidence type="ECO:0000256" key="6">
    <source>
        <dbReference type="ARBA" id="ARBA00023136"/>
    </source>
</evidence>
<feature type="transmembrane region" description="Helical" evidence="8">
    <location>
        <begin position="45"/>
        <end position="61"/>
    </location>
</feature>
<dbReference type="SUPFAM" id="SSF103473">
    <property type="entry name" value="MFS general substrate transporter"/>
    <property type="match status" value="1"/>
</dbReference>
<keyword evidence="3 7" id="KW-0813">Transport</keyword>
<dbReference type="PROSITE" id="PS00217">
    <property type="entry name" value="SUGAR_TRANSPORT_2"/>
    <property type="match status" value="1"/>
</dbReference>
<dbReference type="InterPro" id="IPR003663">
    <property type="entry name" value="Sugar/inositol_transpt"/>
</dbReference>
<dbReference type="OrthoDB" id="6612291at2759"/>
<feature type="domain" description="Major facilitator superfamily (MFS) profile" evidence="9">
    <location>
        <begin position="48"/>
        <end position="487"/>
    </location>
</feature>
<dbReference type="PANTHER" id="PTHR48022:SF22">
    <property type="entry name" value="MAJOR FACILITATOR SUPERFAMILY (MFS) PROFILE DOMAIN-CONTAINING PROTEIN"/>
    <property type="match status" value="1"/>
</dbReference>
<evidence type="ECO:0000256" key="3">
    <source>
        <dbReference type="ARBA" id="ARBA00022448"/>
    </source>
</evidence>
<dbReference type="PROSITE" id="PS50850">
    <property type="entry name" value="MFS"/>
    <property type="match status" value="1"/>
</dbReference>
<dbReference type="Proteomes" id="UP000094385">
    <property type="component" value="Unassembled WGS sequence"/>
</dbReference>
<sequence>MQVDAEKLSANHEERKTVDVQMGHLGNQEDHELSKWQAMRQNSRSFAWCLFAVWAVLLVSFENQASGNILGIPEFRKDFGHFYQGEWVLDTKWQSAFSGAPVASGVVGTLCAAQIADRIGRKLLIIIALVMSYAAITMEFVATTNELFFGGKFLNGFATGALASVTVTYIGEISPLALRGLLTCLSALSYTLGPFTVSLIVNSTGTFTTRWAYRAVFCAQYGFAVVASLFVFFMPESPWWYASKDDDAKALRSLRQLGYRNGMDDKRLAVIKLTLEEIKSETEGVTYLECFRRSNLRRTLISISPLAIQALSGIVFAASYSTYYMQLAGYSTSTSFKLQIVQQVLSMIGNVMSWYLVDKVGRRDLTVYGLAVLTVILFLLGGLAVAATPGAIKGTVAMILLYCWWYNVTIGATAYTVLCEVSTSRLRNKTISIGIAFQYSLNVMWSFVLPYLFNPDRANLGAKVAFIFGGLALLSIVFLWFYLPETAGRSYEELDELFMKRIAARNFKDYKTDAEKMGEIAQMAEK</sequence>
<evidence type="ECO:0000256" key="5">
    <source>
        <dbReference type="ARBA" id="ARBA00022989"/>
    </source>
</evidence>
<keyword evidence="4 8" id="KW-0812">Transmembrane</keyword>
<dbReference type="InterPro" id="IPR050360">
    <property type="entry name" value="MFS_Sugar_Transporters"/>
</dbReference>
<evidence type="ECO:0000313" key="10">
    <source>
        <dbReference type="EMBL" id="ODQ68818.1"/>
    </source>
</evidence>
<comment type="subcellular location">
    <subcellularLocation>
        <location evidence="1">Membrane</location>
        <topology evidence="1">Multi-pass membrane protein</topology>
    </subcellularLocation>
</comment>
<feature type="transmembrane region" description="Helical" evidence="8">
    <location>
        <begin position="399"/>
        <end position="418"/>
    </location>
</feature>
<organism evidence="10 11">
    <name type="scientific">Lipomyces starkeyi NRRL Y-11557</name>
    <dbReference type="NCBI Taxonomy" id="675824"/>
    <lineage>
        <taxon>Eukaryota</taxon>
        <taxon>Fungi</taxon>
        <taxon>Dikarya</taxon>
        <taxon>Ascomycota</taxon>
        <taxon>Saccharomycotina</taxon>
        <taxon>Lipomycetes</taxon>
        <taxon>Lipomycetales</taxon>
        <taxon>Lipomycetaceae</taxon>
        <taxon>Lipomyces</taxon>
    </lineage>
</organism>
<gene>
    <name evidence="10" type="ORF">LIPSTDRAFT_335790</name>
</gene>
<dbReference type="FunFam" id="1.20.1250.20:FF:000078">
    <property type="entry name" value="MFS maltose transporter, putative"/>
    <property type="match status" value="1"/>
</dbReference>
<protein>
    <recommendedName>
        <fullName evidence="9">Major facilitator superfamily (MFS) profile domain-containing protein</fullName>
    </recommendedName>
</protein>
<evidence type="ECO:0000256" key="7">
    <source>
        <dbReference type="RuleBase" id="RU003346"/>
    </source>
</evidence>
<feature type="transmembrane region" description="Helical" evidence="8">
    <location>
        <begin position="123"/>
        <end position="141"/>
    </location>
</feature>
<evidence type="ECO:0000259" key="9">
    <source>
        <dbReference type="PROSITE" id="PS50850"/>
    </source>
</evidence>
<reference evidence="10 11" key="1">
    <citation type="journal article" date="2016" name="Proc. Natl. Acad. Sci. U.S.A.">
        <title>Comparative genomics of biotechnologically important yeasts.</title>
        <authorList>
            <person name="Riley R."/>
            <person name="Haridas S."/>
            <person name="Wolfe K.H."/>
            <person name="Lopes M.R."/>
            <person name="Hittinger C.T."/>
            <person name="Goeker M."/>
            <person name="Salamov A.A."/>
            <person name="Wisecaver J.H."/>
            <person name="Long T.M."/>
            <person name="Calvey C.H."/>
            <person name="Aerts A.L."/>
            <person name="Barry K.W."/>
            <person name="Choi C."/>
            <person name="Clum A."/>
            <person name="Coughlan A.Y."/>
            <person name="Deshpande S."/>
            <person name="Douglass A.P."/>
            <person name="Hanson S.J."/>
            <person name="Klenk H.-P."/>
            <person name="LaButti K.M."/>
            <person name="Lapidus A."/>
            <person name="Lindquist E.A."/>
            <person name="Lipzen A.M."/>
            <person name="Meier-Kolthoff J.P."/>
            <person name="Ohm R.A."/>
            <person name="Otillar R.P."/>
            <person name="Pangilinan J.L."/>
            <person name="Peng Y."/>
            <person name="Rokas A."/>
            <person name="Rosa C.A."/>
            <person name="Scheuner C."/>
            <person name="Sibirny A.A."/>
            <person name="Slot J.C."/>
            <person name="Stielow J.B."/>
            <person name="Sun H."/>
            <person name="Kurtzman C.P."/>
            <person name="Blackwell M."/>
            <person name="Grigoriev I.V."/>
            <person name="Jeffries T.W."/>
        </authorList>
    </citation>
    <scope>NUCLEOTIDE SEQUENCE [LARGE SCALE GENOMIC DNA]</scope>
    <source>
        <strain evidence="10 11">NRRL Y-11557</strain>
    </source>
</reference>
<keyword evidence="11" id="KW-1185">Reference proteome</keyword>
<keyword evidence="6 8" id="KW-0472">Membrane</keyword>
<keyword evidence="5 8" id="KW-1133">Transmembrane helix</keyword>
<dbReference type="GO" id="GO:0005351">
    <property type="term" value="F:carbohydrate:proton symporter activity"/>
    <property type="evidence" value="ECO:0007669"/>
    <property type="project" value="TreeGrafter"/>
</dbReference>
<dbReference type="EMBL" id="KV454312">
    <property type="protein sequence ID" value="ODQ68818.1"/>
    <property type="molecule type" value="Genomic_DNA"/>
</dbReference>
<feature type="transmembrane region" description="Helical" evidence="8">
    <location>
        <begin position="465"/>
        <end position="483"/>
    </location>
</feature>
<dbReference type="STRING" id="675824.A0A1E3PU53"/>
<dbReference type="InterPro" id="IPR036259">
    <property type="entry name" value="MFS_trans_sf"/>
</dbReference>
<dbReference type="Pfam" id="PF00083">
    <property type="entry name" value="Sugar_tr"/>
    <property type="match status" value="1"/>
</dbReference>
<feature type="transmembrane region" description="Helical" evidence="8">
    <location>
        <begin position="178"/>
        <end position="201"/>
    </location>
</feature>
<feature type="transmembrane region" description="Helical" evidence="8">
    <location>
        <begin position="96"/>
        <end position="116"/>
    </location>
</feature>
<evidence type="ECO:0000256" key="8">
    <source>
        <dbReference type="SAM" id="Phobius"/>
    </source>
</evidence>
<feature type="transmembrane region" description="Helical" evidence="8">
    <location>
        <begin position="365"/>
        <end position="387"/>
    </location>
</feature>
<feature type="transmembrane region" description="Helical" evidence="8">
    <location>
        <begin position="153"/>
        <end position="171"/>
    </location>
</feature>
<feature type="transmembrane region" description="Helical" evidence="8">
    <location>
        <begin position="300"/>
        <end position="320"/>
    </location>
</feature>
<evidence type="ECO:0000256" key="1">
    <source>
        <dbReference type="ARBA" id="ARBA00004141"/>
    </source>
</evidence>
<dbReference type="NCBIfam" id="TIGR00879">
    <property type="entry name" value="SP"/>
    <property type="match status" value="1"/>
</dbReference>
<proteinExistence type="inferred from homology"/>
<dbReference type="PANTHER" id="PTHR48022">
    <property type="entry name" value="PLASTIDIC GLUCOSE TRANSPORTER 4"/>
    <property type="match status" value="1"/>
</dbReference>